<evidence type="ECO:0000256" key="2">
    <source>
        <dbReference type="ARBA" id="ARBA00022737"/>
    </source>
</evidence>
<dbReference type="InterPro" id="IPR056789">
    <property type="entry name" value="LRR_R13L1-DRL21"/>
</dbReference>
<evidence type="ECO:0000256" key="5">
    <source>
        <dbReference type="ARBA" id="ARBA00022840"/>
    </source>
</evidence>
<evidence type="ECO:0000259" key="8">
    <source>
        <dbReference type="Pfam" id="PF23559"/>
    </source>
</evidence>
<dbReference type="SUPFAM" id="SSF52058">
    <property type="entry name" value="L domain-like"/>
    <property type="match status" value="2"/>
</dbReference>
<proteinExistence type="predicted"/>
<dbReference type="PANTHER" id="PTHR36766:SF70">
    <property type="entry name" value="DISEASE RESISTANCE PROTEIN RGA4"/>
    <property type="match status" value="1"/>
</dbReference>
<dbReference type="Pfam" id="PF00931">
    <property type="entry name" value="NB-ARC"/>
    <property type="match status" value="1"/>
</dbReference>
<dbReference type="InterPro" id="IPR042197">
    <property type="entry name" value="Apaf_helical"/>
</dbReference>
<feature type="domain" description="R13L1/DRL21-like LRR repeat region" evidence="10">
    <location>
        <begin position="678"/>
        <end position="812"/>
    </location>
</feature>
<dbReference type="FunFam" id="3.40.50.300:FF:001091">
    <property type="entry name" value="Probable disease resistance protein At1g61300"/>
    <property type="match status" value="1"/>
</dbReference>
<name>A0AAN7E8Z2_QUERU</name>
<dbReference type="Gene3D" id="1.10.8.430">
    <property type="entry name" value="Helical domain of apoptotic protease-activating factors"/>
    <property type="match status" value="1"/>
</dbReference>
<keyword evidence="2" id="KW-0677">Repeat</keyword>
<dbReference type="CDD" id="cd14798">
    <property type="entry name" value="RX-CC_like"/>
    <property type="match status" value="1"/>
</dbReference>
<reference evidence="11 12" key="1">
    <citation type="journal article" date="2023" name="G3 (Bethesda)">
        <title>A haplotype-resolved chromosome-scale genome for Quercus rubra L. provides insights into the genetics of adaptive traits for red oak species.</title>
        <authorList>
            <person name="Kapoor B."/>
            <person name="Jenkins J."/>
            <person name="Schmutz J."/>
            <person name="Zhebentyayeva T."/>
            <person name="Kuelheim C."/>
            <person name="Coggeshall M."/>
            <person name="Heim C."/>
            <person name="Lasky J.R."/>
            <person name="Leites L."/>
            <person name="Islam-Faridi N."/>
            <person name="Romero-Severson J."/>
            <person name="DeLeo V.L."/>
            <person name="Lucas S.M."/>
            <person name="Lazic D."/>
            <person name="Gailing O."/>
            <person name="Carlson J."/>
            <person name="Staton M."/>
        </authorList>
    </citation>
    <scope>NUCLEOTIDE SEQUENCE [LARGE SCALE GENOMIC DNA]</scope>
    <source>
        <strain evidence="11">Pseudo-F2</strain>
    </source>
</reference>
<evidence type="ECO:0000313" key="12">
    <source>
        <dbReference type="Proteomes" id="UP001324115"/>
    </source>
</evidence>
<dbReference type="SUPFAM" id="SSF52540">
    <property type="entry name" value="P-loop containing nucleoside triphosphate hydrolases"/>
    <property type="match status" value="1"/>
</dbReference>
<protein>
    <recommendedName>
        <fullName evidence="13">Disease resistance protein RGA3</fullName>
    </recommendedName>
</protein>
<evidence type="ECO:0000313" key="11">
    <source>
        <dbReference type="EMBL" id="KAK4566194.1"/>
    </source>
</evidence>
<evidence type="ECO:0000259" key="6">
    <source>
        <dbReference type="Pfam" id="PF00931"/>
    </source>
</evidence>
<dbReference type="Pfam" id="PF25019">
    <property type="entry name" value="LRR_R13L1-DRL21"/>
    <property type="match status" value="1"/>
</dbReference>
<dbReference type="InterPro" id="IPR036388">
    <property type="entry name" value="WH-like_DNA-bd_sf"/>
</dbReference>
<dbReference type="PRINTS" id="PR00364">
    <property type="entry name" value="DISEASERSIST"/>
</dbReference>
<gene>
    <name evidence="11" type="ORF">RGQ29_002426</name>
</gene>
<feature type="domain" description="Disease resistance R13L4/SHOC-2-like LRR" evidence="9">
    <location>
        <begin position="1095"/>
        <end position="1290"/>
    </location>
</feature>
<organism evidence="11 12">
    <name type="scientific">Quercus rubra</name>
    <name type="common">Northern red oak</name>
    <name type="synonym">Quercus borealis</name>
    <dbReference type="NCBI Taxonomy" id="3512"/>
    <lineage>
        <taxon>Eukaryota</taxon>
        <taxon>Viridiplantae</taxon>
        <taxon>Streptophyta</taxon>
        <taxon>Embryophyta</taxon>
        <taxon>Tracheophyta</taxon>
        <taxon>Spermatophyta</taxon>
        <taxon>Magnoliopsida</taxon>
        <taxon>eudicotyledons</taxon>
        <taxon>Gunneridae</taxon>
        <taxon>Pentapetalae</taxon>
        <taxon>rosids</taxon>
        <taxon>fabids</taxon>
        <taxon>Fagales</taxon>
        <taxon>Fagaceae</taxon>
        <taxon>Quercus</taxon>
    </lineage>
</organism>
<dbReference type="InterPro" id="IPR041118">
    <property type="entry name" value="Rx_N"/>
</dbReference>
<dbReference type="Gene3D" id="3.40.50.300">
    <property type="entry name" value="P-loop containing nucleotide triphosphate hydrolases"/>
    <property type="match status" value="1"/>
</dbReference>
<keyword evidence="12" id="KW-1185">Reference proteome</keyword>
<dbReference type="InterPro" id="IPR027417">
    <property type="entry name" value="P-loop_NTPase"/>
</dbReference>
<evidence type="ECO:0000256" key="3">
    <source>
        <dbReference type="ARBA" id="ARBA00022741"/>
    </source>
</evidence>
<dbReference type="GO" id="GO:0051707">
    <property type="term" value="P:response to other organism"/>
    <property type="evidence" value="ECO:0007669"/>
    <property type="project" value="UniProtKB-ARBA"/>
</dbReference>
<dbReference type="Proteomes" id="UP001324115">
    <property type="component" value="Unassembled WGS sequence"/>
</dbReference>
<dbReference type="GO" id="GO:0005524">
    <property type="term" value="F:ATP binding"/>
    <property type="evidence" value="ECO:0007669"/>
    <property type="project" value="UniProtKB-KW"/>
</dbReference>
<keyword evidence="4" id="KW-0611">Plant defense</keyword>
<dbReference type="InterPro" id="IPR038005">
    <property type="entry name" value="RX-like_CC"/>
</dbReference>
<dbReference type="InterPro" id="IPR002182">
    <property type="entry name" value="NB-ARC"/>
</dbReference>
<dbReference type="Gene3D" id="1.20.5.4130">
    <property type="match status" value="1"/>
</dbReference>
<evidence type="ECO:0000256" key="1">
    <source>
        <dbReference type="ARBA" id="ARBA00022614"/>
    </source>
</evidence>
<dbReference type="EMBL" id="JAXUIC010000010">
    <property type="protein sequence ID" value="KAK4566194.1"/>
    <property type="molecule type" value="Genomic_DNA"/>
</dbReference>
<dbReference type="Gene3D" id="1.10.10.10">
    <property type="entry name" value="Winged helix-like DNA-binding domain superfamily/Winged helix DNA-binding domain"/>
    <property type="match status" value="1"/>
</dbReference>
<keyword evidence="1" id="KW-0433">Leucine-rich repeat</keyword>
<dbReference type="Pfam" id="PF23559">
    <property type="entry name" value="WHD_DRP"/>
    <property type="match status" value="1"/>
</dbReference>
<feature type="domain" description="Disease resistance protein winged helix" evidence="8">
    <location>
        <begin position="427"/>
        <end position="500"/>
    </location>
</feature>
<evidence type="ECO:0000256" key="4">
    <source>
        <dbReference type="ARBA" id="ARBA00022821"/>
    </source>
</evidence>
<dbReference type="Pfam" id="PF18052">
    <property type="entry name" value="Rx_N"/>
    <property type="match status" value="1"/>
</dbReference>
<feature type="domain" description="Disease resistance N-terminal" evidence="7">
    <location>
        <begin position="12"/>
        <end position="99"/>
    </location>
</feature>
<evidence type="ECO:0000259" key="7">
    <source>
        <dbReference type="Pfam" id="PF18052"/>
    </source>
</evidence>
<dbReference type="InterPro" id="IPR055414">
    <property type="entry name" value="LRR_R13L4/SHOC2-like"/>
</dbReference>
<evidence type="ECO:0008006" key="13">
    <source>
        <dbReference type="Google" id="ProtNLM"/>
    </source>
</evidence>
<evidence type="ECO:0000259" key="10">
    <source>
        <dbReference type="Pfam" id="PF25019"/>
    </source>
</evidence>
<feature type="domain" description="NB-ARC" evidence="6">
    <location>
        <begin position="170"/>
        <end position="342"/>
    </location>
</feature>
<dbReference type="Pfam" id="PF23598">
    <property type="entry name" value="LRR_14"/>
    <property type="match status" value="1"/>
</dbReference>
<dbReference type="GO" id="GO:0043531">
    <property type="term" value="F:ADP binding"/>
    <property type="evidence" value="ECO:0007669"/>
    <property type="project" value="InterPro"/>
</dbReference>
<dbReference type="PANTHER" id="PTHR36766">
    <property type="entry name" value="PLANT BROAD-SPECTRUM MILDEW RESISTANCE PROTEIN RPW8"/>
    <property type="match status" value="1"/>
</dbReference>
<dbReference type="InterPro" id="IPR032675">
    <property type="entry name" value="LRR_dom_sf"/>
</dbReference>
<keyword evidence="5" id="KW-0067">ATP-binding</keyword>
<comment type="caution">
    <text evidence="11">The sequence shown here is derived from an EMBL/GenBank/DDBJ whole genome shotgun (WGS) entry which is preliminary data.</text>
</comment>
<sequence>MADFVLSVVAKGLMGKVMSLASEHIGSAWGFKEELGKLEDSLTKIQAVLHDAEKRQVSDESVKIWLLQLKDVAYKADNVLDKFGYEILRRKVESQKRKKVRSFFSTSNRIVFPFKMVNKIKSINQSLDRIKDDVALLGLIESLNPIPKISLDRETDSFIGDSEVVGRGDDVLKIVNLLISANNQRVISVIPIVGMAGLGKTTIAKQVYNHELVKKHFDVQMWVCVSDNFDVKRILREILEILDNNCCGLENKNAILHHLQENLQGKRYLLILDDVWNEDGEKWDNLRSSLLGINQNNGNNIIVTTRSDNVAQIMETSPSHKLEKLLEDECWLIFKEKAFANERIPVTPDLEDIGRKIAKRCGGNPLAARVLGGMMRFKEDKSEWLLIQNSKTWDSMGDNNGIFPILKLSFDHLPTPSLKQCFAYCSIFPKDFVIEKKLLVQHWMAEGFLQTSKRSFSMIEDIGNKYFDLLLANSLFQDPEKDFCGDITRCKMHDLVHDLVLSISKVETLHLEGNLGDDIDASHIRRLSLKSNDHTTYAIPLSKDGMGRLRTVFLNRVNLGDKLLEFKCVRGLSLSGSCIKELPKSIGKLRHLRLLHIKDTNIKLIPNSVSMLYNLQTLVIKDCHFLKVLPKNLQNLINLRHIDIDHCYINQLPINMGQLTCLQTLPLFIVGQDVGYRIEELGCLSQLRGKVYIYNLEHVRDKEEGKTANLVEKPKVHKLGLHWSSWRKREGNNNDEDVLEGLQPHSNLKSLKIEYFNGEKFPSWLLGSDNIRGGLLLFNHLLEFCLSYCKKCEKIPTLGHLPSLKVLRIGGMDNVRCIGTEFYNGYNGEGSSNSRGASGSTVLFPALETFVLSSMHNLVEWTEPTAEIGMIFPRLEYLKVLDCEKLIGAPCHFPSLKELSFYKIRGPAFEKIISELTTLTSLKISEISELACLPEHFLQKNRNLMDLRIGECADLESILPHERVWPICTSLRSLSINGCDKLSTLPDALHNLHCLEKFEVNCCRNVRSFPSISSFLQNLLISCSDEVLPVLQSCMSLQNLIICNCPHLISIPDLRNLHSLTYLEIYSCPNLISIPDLKELPSLTQLEIRDCSNLILIPDLKEYPSLTQLKISGCSNLISIPDIRELHSLTHLGIRQCQKLRGVPDGLDCLTHLKCLWIGDICKELNSFPSLNSILRPHAPLQRLHLYGWNSLNSLPEAIKYFTALQILEISKFGEMNSLPDWLGNLSSLQTLYIYNCKNMMYLPTTQAMRRLIKLEKLEIWKCPKLEKRCAEGSGAEWSKIAHILYFSSNVWGDHFHRIYNN</sequence>
<accession>A0AAN7E8Z2</accession>
<dbReference type="InterPro" id="IPR058922">
    <property type="entry name" value="WHD_DRP"/>
</dbReference>
<dbReference type="Gene3D" id="3.80.10.10">
    <property type="entry name" value="Ribonuclease Inhibitor"/>
    <property type="match status" value="3"/>
</dbReference>
<dbReference type="FunFam" id="1.10.10.10:FF:000322">
    <property type="entry name" value="Probable disease resistance protein At1g63360"/>
    <property type="match status" value="1"/>
</dbReference>
<evidence type="ECO:0000259" key="9">
    <source>
        <dbReference type="Pfam" id="PF23598"/>
    </source>
</evidence>
<keyword evidence="3" id="KW-0547">Nucleotide-binding</keyword>
<dbReference type="GO" id="GO:0006952">
    <property type="term" value="P:defense response"/>
    <property type="evidence" value="ECO:0007669"/>
    <property type="project" value="UniProtKB-KW"/>
</dbReference>